<keyword evidence="1" id="KW-0812">Transmembrane</keyword>
<dbReference type="PANTHER" id="PTHR23028">
    <property type="entry name" value="ACETYLTRANSFERASE"/>
    <property type="match status" value="1"/>
</dbReference>
<feature type="transmembrane region" description="Helical" evidence="1">
    <location>
        <begin position="263"/>
        <end position="282"/>
    </location>
</feature>
<feature type="transmembrane region" description="Helical" evidence="1">
    <location>
        <begin position="46"/>
        <end position="69"/>
    </location>
</feature>
<dbReference type="Proteomes" id="UP001517247">
    <property type="component" value="Unassembled WGS sequence"/>
</dbReference>
<reference evidence="3 4" key="1">
    <citation type="submission" date="2024-12" db="EMBL/GenBank/DDBJ databases">
        <authorList>
            <person name="Hu S."/>
        </authorList>
    </citation>
    <scope>NUCLEOTIDE SEQUENCE [LARGE SCALE GENOMIC DNA]</scope>
    <source>
        <strain evidence="3 4">THG-T11</strain>
    </source>
</reference>
<feature type="transmembrane region" description="Helical" evidence="1">
    <location>
        <begin position="89"/>
        <end position="106"/>
    </location>
</feature>
<feature type="transmembrane region" description="Helical" evidence="1">
    <location>
        <begin position="118"/>
        <end position="137"/>
    </location>
</feature>
<dbReference type="EC" id="2.3.-.-" evidence="3"/>
<keyword evidence="3" id="KW-0012">Acyltransferase</keyword>
<evidence type="ECO:0000313" key="3">
    <source>
        <dbReference type="EMBL" id="MFN0255100.1"/>
    </source>
</evidence>
<protein>
    <submittedName>
        <fullName evidence="3">Acyltransferase family protein</fullName>
        <ecNumber evidence="3">2.3.-.-</ecNumber>
    </submittedName>
</protein>
<proteinExistence type="predicted"/>
<keyword evidence="1" id="KW-0472">Membrane</keyword>
<comment type="caution">
    <text evidence="3">The sequence shown here is derived from an EMBL/GenBank/DDBJ whole genome shotgun (WGS) entry which is preliminary data.</text>
</comment>
<feature type="transmembrane region" description="Helical" evidence="1">
    <location>
        <begin position="174"/>
        <end position="191"/>
    </location>
</feature>
<feature type="transmembrane region" description="Helical" evidence="1">
    <location>
        <begin position="294"/>
        <end position="310"/>
    </location>
</feature>
<sequence length="360" mass="40847">MSELSASAVFKSKTHFEILDGLRGVAALGVVIFHFIEMYTPHPDDLIAHAYLAVDFFFCLSGFVVAYAYDDRLPQMGLKTFFKQRLIRLHPLVVLGTVLGVLGFIFDPFGNQWEAYNGWKMVLLFGTSILMIPYPIIAERAFNNFGLNAPAWTLFWEYIANIVYALVLQRLKRIWLLLLAVVAAVGIFYVAKSAGNISGGWSKDNFWDGGVRVAFSFLAGMCVFRYRLIIKNKLGFPILALLLALAFFVPYNDNWNWLTEPLIIVVYFPFLVALGAGATLNPAQQGICRFSGQLSYPLYITHYFALWAFGNYYAQGQPSHQTLMWVIPSVIVIQILIAYLAMKFYDLPIRKWLSPKRNNV</sequence>
<dbReference type="PANTHER" id="PTHR23028:SF134">
    <property type="entry name" value="PUTATIVE (AFU_ORTHOLOGUE AFUA_4G08520)-RELATED"/>
    <property type="match status" value="1"/>
</dbReference>
<feature type="transmembrane region" description="Helical" evidence="1">
    <location>
        <begin position="322"/>
        <end position="342"/>
    </location>
</feature>
<accession>A0ABW9J4I5</accession>
<keyword evidence="1" id="KW-1133">Transmembrane helix</keyword>
<gene>
    <name evidence="3" type="ORF">E6A44_005920</name>
</gene>
<name>A0ABW9J4I5_9SPHI</name>
<evidence type="ECO:0000256" key="1">
    <source>
        <dbReference type="SAM" id="Phobius"/>
    </source>
</evidence>
<keyword evidence="3" id="KW-0808">Transferase</keyword>
<dbReference type="Pfam" id="PF01757">
    <property type="entry name" value="Acyl_transf_3"/>
    <property type="match status" value="1"/>
</dbReference>
<organism evidence="3 4">
    <name type="scientific">Pedobacter ureilyticus</name>
    <dbReference type="NCBI Taxonomy" id="1393051"/>
    <lineage>
        <taxon>Bacteria</taxon>
        <taxon>Pseudomonadati</taxon>
        <taxon>Bacteroidota</taxon>
        <taxon>Sphingobacteriia</taxon>
        <taxon>Sphingobacteriales</taxon>
        <taxon>Sphingobacteriaceae</taxon>
        <taxon>Pedobacter</taxon>
    </lineage>
</organism>
<evidence type="ECO:0000313" key="4">
    <source>
        <dbReference type="Proteomes" id="UP001517247"/>
    </source>
</evidence>
<dbReference type="RefSeq" id="WP_138722237.1">
    <property type="nucleotide sequence ID" value="NZ_SSHJ02000005.1"/>
</dbReference>
<dbReference type="EMBL" id="SSHJ02000005">
    <property type="protein sequence ID" value="MFN0255100.1"/>
    <property type="molecule type" value="Genomic_DNA"/>
</dbReference>
<dbReference type="GO" id="GO:0016746">
    <property type="term" value="F:acyltransferase activity"/>
    <property type="evidence" value="ECO:0007669"/>
    <property type="project" value="UniProtKB-KW"/>
</dbReference>
<dbReference type="InterPro" id="IPR002656">
    <property type="entry name" value="Acyl_transf_3_dom"/>
</dbReference>
<keyword evidence="4" id="KW-1185">Reference proteome</keyword>
<feature type="transmembrane region" description="Helical" evidence="1">
    <location>
        <begin position="21"/>
        <end position="40"/>
    </location>
</feature>
<evidence type="ECO:0000259" key="2">
    <source>
        <dbReference type="Pfam" id="PF01757"/>
    </source>
</evidence>
<feature type="transmembrane region" description="Helical" evidence="1">
    <location>
        <begin position="234"/>
        <end position="251"/>
    </location>
</feature>
<feature type="domain" description="Acyltransferase 3" evidence="2">
    <location>
        <begin position="19"/>
        <end position="341"/>
    </location>
</feature>
<dbReference type="InterPro" id="IPR050879">
    <property type="entry name" value="Acyltransferase_3"/>
</dbReference>